<name>G5J2K0_CROWT</name>
<comment type="caution">
    <text evidence="1">The sequence shown here is derived from an EMBL/GenBank/DDBJ whole genome shotgun (WGS) entry which is preliminary data.</text>
</comment>
<dbReference type="PATRIC" id="fig|423471.3.peg.1620"/>
<sequence>MSSGTLSKTLKQLDIDIIEQNIYQLELKCTVESTTKMMS</sequence>
<dbReference type="EMBL" id="AESD01000260">
    <property type="protein sequence ID" value="EHJ13594.1"/>
    <property type="molecule type" value="Genomic_DNA"/>
</dbReference>
<protein>
    <submittedName>
        <fullName evidence="1">Uncharacterized protein</fullName>
    </submittedName>
</protein>
<evidence type="ECO:0000313" key="1">
    <source>
        <dbReference type="EMBL" id="EHJ13594.1"/>
    </source>
</evidence>
<proteinExistence type="predicted"/>
<dbReference type="AlphaFoldDB" id="G5J2K0"/>
<gene>
    <name evidence="1" type="ORF">CWATWH0003_1731</name>
</gene>
<accession>G5J2K0</accession>
<organism evidence="1 2">
    <name type="scientific">Crocosphaera watsonii WH 0003</name>
    <dbReference type="NCBI Taxonomy" id="423471"/>
    <lineage>
        <taxon>Bacteria</taxon>
        <taxon>Bacillati</taxon>
        <taxon>Cyanobacteriota</taxon>
        <taxon>Cyanophyceae</taxon>
        <taxon>Oscillatoriophycideae</taxon>
        <taxon>Chroococcales</taxon>
        <taxon>Aphanothecaceae</taxon>
        <taxon>Crocosphaera</taxon>
    </lineage>
</organism>
<reference evidence="1 2" key="1">
    <citation type="journal article" date="2011" name="Front. Microbiol.">
        <title>Two Strains of Crocosphaera watsonii with Highly Conserved Genomes are Distinguished by Strain-Specific Features.</title>
        <authorList>
            <person name="Bench S.R."/>
            <person name="Ilikchyan I.N."/>
            <person name="Tripp H.J."/>
            <person name="Zehr J.P."/>
        </authorList>
    </citation>
    <scope>NUCLEOTIDE SEQUENCE [LARGE SCALE GENOMIC DNA]</scope>
    <source>
        <strain evidence="1 2">WH 0003</strain>
    </source>
</reference>
<dbReference type="Proteomes" id="UP000003477">
    <property type="component" value="Unassembled WGS sequence"/>
</dbReference>
<evidence type="ECO:0000313" key="2">
    <source>
        <dbReference type="Proteomes" id="UP000003477"/>
    </source>
</evidence>